<comment type="caution">
    <text evidence="6">The sequence shown here is derived from an EMBL/GenBank/DDBJ whole genome shotgun (WGS) entry which is preliminary data.</text>
</comment>
<dbReference type="RefSeq" id="WP_179786400.1">
    <property type="nucleotide sequence ID" value="NZ_BAAARR010000022.1"/>
</dbReference>
<dbReference type="EC" id="4.1.2.52" evidence="6"/>
<feature type="compositionally biased region" description="Basic and acidic residues" evidence="4">
    <location>
        <begin position="1"/>
        <end position="23"/>
    </location>
</feature>
<dbReference type="GO" id="GO:0008672">
    <property type="term" value="F:2-dehydro-3-deoxyglucarate aldolase activity"/>
    <property type="evidence" value="ECO:0007669"/>
    <property type="project" value="UniProtKB-EC"/>
</dbReference>
<dbReference type="SUPFAM" id="SSF51621">
    <property type="entry name" value="Phosphoenolpyruvate/pyruvate domain"/>
    <property type="match status" value="1"/>
</dbReference>
<feature type="domain" description="HpcH/HpaI aldolase/citrate lyase" evidence="5">
    <location>
        <begin position="63"/>
        <end position="262"/>
    </location>
</feature>
<dbReference type="AlphaFoldDB" id="A0A852Z812"/>
<keyword evidence="7" id="KW-1185">Reference proteome</keyword>
<dbReference type="EMBL" id="JACBZH010000001">
    <property type="protein sequence ID" value="NYH88513.1"/>
    <property type="molecule type" value="Genomic_DNA"/>
</dbReference>
<dbReference type="GO" id="GO:0046872">
    <property type="term" value="F:metal ion binding"/>
    <property type="evidence" value="ECO:0007669"/>
    <property type="project" value="UniProtKB-KW"/>
</dbReference>
<evidence type="ECO:0000313" key="7">
    <source>
        <dbReference type="Proteomes" id="UP000579605"/>
    </source>
</evidence>
<dbReference type="InterPro" id="IPR040442">
    <property type="entry name" value="Pyrv_kinase-like_dom_sf"/>
</dbReference>
<dbReference type="Pfam" id="PF03328">
    <property type="entry name" value="HpcH_HpaI"/>
    <property type="match status" value="1"/>
</dbReference>
<dbReference type="Gene3D" id="3.20.20.60">
    <property type="entry name" value="Phosphoenolpyruvate-binding domains"/>
    <property type="match status" value="1"/>
</dbReference>
<evidence type="ECO:0000256" key="4">
    <source>
        <dbReference type="SAM" id="MobiDB-lite"/>
    </source>
</evidence>
<evidence type="ECO:0000313" key="6">
    <source>
        <dbReference type="EMBL" id="NYH88513.1"/>
    </source>
</evidence>
<feature type="region of interest" description="Disordered" evidence="4">
    <location>
        <begin position="1"/>
        <end position="31"/>
    </location>
</feature>
<comment type="similarity">
    <text evidence="1">Belongs to the HpcH/HpaI aldolase family.</text>
</comment>
<reference evidence="6 7" key="1">
    <citation type="submission" date="2020-07" db="EMBL/GenBank/DDBJ databases">
        <title>Sequencing the genomes of 1000 actinobacteria strains.</title>
        <authorList>
            <person name="Klenk H.-P."/>
        </authorList>
    </citation>
    <scope>NUCLEOTIDE SEQUENCE [LARGE SCALE GENOMIC DNA]</scope>
    <source>
        <strain evidence="6 7">DSM 18448</strain>
    </source>
</reference>
<dbReference type="PANTHER" id="PTHR30502">
    <property type="entry name" value="2-KETO-3-DEOXY-L-RHAMNONATE ALDOLASE"/>
    <property type="match status" value="1"/>
</dbReference>
<dbReference type="InterPro" id="IPR005000">
    <property type="entry name" value="Aldolase/citrate-lyase_domain"/>
</dbReference>
<name>A0A852Z812_9ACTN</name>
<organism evidence="6 7">
    <name type="scientific">Actinopolymorpha rutila</name>
    <dbReference type="NCBI Taxonomy" id="446787"/>
    <lineage>
        <taxon>Bacteria</taxon>
        <taxon>Bacillati</taxon>
        <taxon>Actinomycetota</taxon>
        <taxon>Actinomycetes</taxon>
        <taxon>Propionibacteriales</taxon>
        <taxon>Actinopolymorphaceae</taxon>
        <taxon>Actinopolymorpha</taxon>
    </lineage>
</organism>
<dbReference type="Proteomes" id="UP000579605">
    <property type="component" value="Unassembled WGS sequence"/>
</dbReference>
<proteinExistence type="inferred from homology"/>
<dbReference type="GO" id="GO:0005737">
    <property type="term" value="C:cytoplasm"/>
    <property type="evidence" value="ECO:0007669"/>
    <property type="project" value="TreeGrafter"/>
</dbReference>
<keyword evidence="2" id="KW-0479">Metal-binding</keyword>
<sequence>MSQPDHPQHPGHSEHSEHSEHSGHPGQPETAVHQAIRAGELVVGTFVFEFATAGVGRLAAGAGASFVIYDTEHTGWTWETIGRLVATTRGTGADSYVRVPTTNRSEISRALDVGARGVMVPMVESAEQASTIVAWAKYPPAGLRGAAFGLAHDDYVRGDGAAYMRRSNADNLVLTQIETAAGLAAVEEIAAVEGVDVLWVGQYDLTTSMGIPGEFDHPDYLAALDRVATAARTHGKVAGFMAGTPAEAATLAERGFSMFAYSGDLWIYQDALRAGISDVRGKAQAGLAAGARNGQKPTEAAK</sequence>
<evidence type="ECO:0000256" key="3">
    <source>
        <dbReference type="ARBA" id="ARBA00023239"/>
    </source>
</evidence>
<evidence type="ECO:0000256" key="2">
    <source>
        <dbReference type="ARBA" id="ARBA00022723"/>
    </source>
</evidence>
<accession>A0A852Z812</accession>
<protein>
    <submittedName>
        <fullName evidence="6">2-dehydro-3-deoxyglucarate aldolase/4-hydroxy-2-oxoheptanedioate aldolase</fullName>
        <ecNumber evidence="6">4.1.2.20</ecNumber>
        <ecNumber evidence="6">4.1.2.52</ecNumber>
    </submittedName>
</protein>
<evidence type="ECO:0000259" key="5">
    <source>
        <dbReference type="Pfam" id="PF03328"/>
    </source>
</evidence>
<keyword evidence="3 6" id="KW-0456">Lyase</keyword>
<dbReference type="InterPro" id="IPR015813">
    <property type="entry name" value="Pyrv/PenolPyrv_kinase-like_dom"/>
</dbReference>
<evidence type="ECO:0000256" key="1">
    <source>
        <dbReference type="ARBA" id="ARBA00005568"/>
    </source>
</evidence>
<dbReference type="EC" id="4.1.2.20" evidence="6"/>
<dbReference type="InterPro" id="IPR050251">
    <property type="entry name" value="HpcH-HpaI_aldolase"/>
</dbReference>
<gene>
    <name evidence="6" type="ORF">F4554_001151</name>
</gene>
<dbReference type="PANTHER" id="PTHR30502:SF0">
    <property type="entry name" value="PHOSPHOENOLPYRUVATE CARBOXYLASE FAMILY PROTEIN"/>
    <property type="match status" value="1"/>
</dbReference>